<organism evidence="2 3">
    <name type="scientific">Roseovarius aquimarinus</name>
    <dbReference type="NCBI Taxonomy" id="1229156"/>
    <lineage>
        <taxon>Bacteria</taxon>
        <taxon>Pseudomonadati</taxon>
        <taxon>Pseudomonadota</taxon>
        <taxon>Alphaproteobacteria</taxon>
        <taxon>Rhodobacterales</taxon>
        <taxon>Roseobacteraceae</taxon>
        <taxon>Roseovarius</taxon>
    </lineage>
</organism>
<dbReference type="Proteomes" id="UP001607157">
    <property type="component" value="Unassembled WGS sequence"/>
</dbReference>
<dbReference type="EMBL" id="JBIHMM010000001">
    <property type="protein sequence ID" value="MFH0252405.1"/>
    <property type="molecule type" value="Genomic_DNA"/>
</dbReference>
<dbReference type="InterPro" id="IPR036724">
    <property type="entry name" value="Cobalamin-bd_sf"/>
</dbReference>
<accession>A0ABW7I354</accession>
<dbReference type="InterPro" id="IPR006158">
    <property type="entry name" value="Cobalamin-bd"/>
</dbReference>
<comment type="caution">
    <text evidence="2">The sequence shown here is derived from an EMBL/GenBank/DDBJ whole genome shotgun (WGS) entry which is preliminary data.</text>
</comment>
<dbReference type="SUPFAM" id="SSF52242">
    <property type="entry name" value="Cobalamin (vitamin B12)-binding domain"/>
    <property type="match status" value="1"/>
</dbReference>
<sequence length="224" mass="24726">MRENPDARNIDMLFDAAISDDPLACSVVAHRMIEDGVLPEYICDVYIPAIARRMGDDWCEDEASFSLVTIGTSRMQFLLREIGPGRSDDRRWNANGDQASVLLLLSRDANHTLGVMVLAGQLRRLGFSVKLSIGESTEDLIETMLDLEFDAVFVSACMTDDLEDLREVVQEIKANSKTPPPIILGGVVVEKDGNALHVTGVDKITNKLEEALSFCKLNRGTLSR</sequence>
<dbReference type="CDD" id="cd02065">
    <property type="entry name" value="B12-binding_like"/>
    <property type="match status" value="1"/>
</dbReference>
<protein>
    <submittedName>
        <fullName evidence="2">B12-binding domain-containing protein</fullName>
    </submittedName>
</protein>
<keyword evidence="3" id="KW-1185">Reference proteome</keyword>
<evidence type="ECO:0000259" key="1">
    <source>
        <dbReference type="PROSITE" id="PS51332"/>
    </source>
</evidence>
<dbReference type="PROSITE" id="PS51332">
    <property type="entry name" value="B12_BINDING"/>
    <property type="match status" value="1"/>
</dbReference>
<dbReference type="Gene3D" id="3.40.50.280">
    <property type="entry name" value="Cobalamin-binding domain"/>
    <property type="match status" value="1"/>
</dbReference>
<dbReference type="Pfam" id="PF02310">
    <property type="entry name" value="B12-binding"/>
    <property type="match status" value="1"/>
</dbReference>
<evidence type="ECO:0000313" key="2">
    <source>
        <dbReference type="EMBL" id="MFH0252405.1"/>
    </source>
</evidence>
<dbReference type="RefSeq" id="WP_377169688.1">
    <property type="nucleotide sequence ID" value="NZ_JBHTJC010000001.1"/>
</dbReference>
<proteinExistence type="predicted"/>
<gene>
    <name evidence="2" type="ORF">ACGRVM_00740</name>
</gene>
<reference evidence="2 3" key="1">
    <citation type="submission" date="2024-10" db="EMBL/GenBank/DDBJ databases">
        <authorList>
            <person name="Yang X.-N."/>
        </authorList>
    </citation>
    <scope>NUCLEOTIDE SEQUENCE [LARGE SCALE GENOMIC DNA]</scope>
    <source>
        <strain evidence="2 3">CAU 1059</strain>
    </source>
</reference>
<feature type="domain" description="B12-binding" evidence="1">
    <location>
        <begin position="98"/>
        <end position="224"/>
    </location>
</feature>
<name>A0ABW7I354_9RHOB</name>
<evidence type="ECO:0000313" key="3">
    <source>
        <dbReference type="Proteomes" id="UP001607157"/>
    </source>
</evidence>